<reference evidence="1 2" key="2">
    <citation type="journal article" date="2011" name="Stand. Genomic Sci.">
        <title>Complete genome sequence of Paludibacter propionicigenes type strain (WB4).</title>
        <authorList>
            <person name="Gronow S."/>
            <person name="Munk C."/>
            <person name="Lapidus A."/>
            <person name="Nolan M."/>
            <person name="Lucas S."/>
            <person name="Hammon N."/>
            <person name="Deshpande S."/>
            <person name="Cheng J.F."/>
            <person name="Tapia R."/>
            <person name="Han C."/>
            <person name="Goodwin L."/>
            <person name="Pitluck S."/>
            <person name="Liolios K."/>
            <person name="Ivanova N."/>
            <person name="Mavromatis K."/>
            <person name="Mikhailova N."/>
            <person name="Pati A."/>
            <person name="Chen A."/>
            <person name="Palaniappan K."/>
            <person name="Land M."/>
            <person name="Hauser L."/>
            <person name="Chang Y.J."/>
            <person name="Jeffries C.D."/>
            <person name="Brambilla E."/>
            <person name="Rohde M."/>
            <person name="Goker M."/>
            <person name="Detter J.C."/>
            <person name="Woyke T."/>
            <person name="Bristow J."/>
            <person name="Eisen J.A."/>
            <person name="Markowitz V."/>
            <person name="Hugenholtz P."/>
            <person name="Kyrpides N.C."/>
            <person name="Klenk H.P."/>
        </authorList>
    </citation>
    <scope>NUCLEOTIDE SEQUENCE [LARGE SCALE GENOMIC DNA]</scope>
    <source>
        <strain evidence="2">DSM 17365 / JCM 13257 / WB4</strain>
    </source>
</reference>
<dbReference type="KEGG" id="ppn:Palpr_1568"/>
<dbReference type="HOGENOM" id="CLU_2956342_0_0_10"/>
<gene>
    <name evidence="1" type="ordered locus">Palpr_1568</name>
</gene>
<evidence type="ECO:0000313" key="1">
    <source>
        <dbReference type="EMBL" id="ADQ79713.1"/>
    </source>
</evidence>
<accession>E4T4R9</accession>
<protein>
    <submittedName>
        <fullName evidence="1">Uncharacterized protein</fullName>
    </submittedName>
</protein>
<evidence type="ECO:0000313" key="2">
    <source>
        <dbReference type="Proteomes" id="UP000008718"/>
    </source>
</evidence>
<proteinExistence type="predicted"/>
<organism evidence="1 2">
    <name type="scientific">Paludibacter propionicigenes (strain DSM 17365 / JCM 13257 / WB4)</name>
    <dbReference type="NCBI Taxonomy" id="694427"/>
    <lineage>
        <taxon>Bacteria</taxon>
        <taxon>Pseudomonadati</taxon>
        <taxon>Bacteroidota</taxon>
        <taxon>Bacteroidia</taxon>
        <taxon>Bacteroidales</taxon>
        <taxon>Paludibacteraceae</taxon>
        <taxon>Paludibacter</taxon>
    </lineage>
</organism>
<dbReference type="Proteomes" id="UP000008718">
    <property type="component" value="Chromosome"/>
</dbReference>
<name>E4T4R9_PALPW</name>
<dbReference type="EMBL" id="CP002345">
    <property type="protein sequence ID" value="ADQ79713.1"/>
    <property type="molecule type" value="Genomic_DNA"/>
</dbReference>
<reference key="1">
    <citation type="submission" date="2010-11" db="EMBL/GenBank/DDBJ databases">
        <title>The complete genome of Paludibacter propionicigenes DSM 17365.</title>
        <authorList>
            <consortium name="US DOE Joint Genome Institute (JGI-PGF)"/>
            <person name="Lucas S."/>
            <person name="Copeland A."/>
            <person name="Lapidus A."/>
            <person name="Bruce D."/>
            <person name="Goodwin L."/>
            <person name="Pitluck S."/>
            <person name="Kyrpides N."/>
            <person name="Mavromatis K."/>
            <person name="Ivanova N."/>
            <person name="Munk A.C."/>
            <person name="Brettin T."/>
            <person name="Detter J.C."/>
            <person name="Han C."/>
            <person name="Tapia R."/>
            <person name="Land M."/>
            <person name="Hauser L."/>
            <person name="Markowitz V."/>
            <person name="Cheng J.-F."/>
            <person name="Hugenholtz P."/>
            <person name="Woyke T."/>
            <person name="Wu D."/>
            <person name="Gronow S."/>
            <person name="Wellnitz S."/>
            <person name="Brambilla E."/>
            <person name="Klenk H.-P."/>
            <person name="Eisen J.A."/>
        </authorList>
    </citation>
    <scope>NUCLEOTIDE SEQUENCE</scope>
    <source>
        <strain>WB4</strain>
    </source>
</reference>
<dbReference type="AlphaFoldDB" id="E4T4R9"/>
<sequence length="59" mass="6668">MVYNTKLLVGGDTYKISRFMCMKSKIALKMKEPVVQVIDDELGKLFKQTTASTKKAVIK</sequence>
<keyword evidence="2" id="KW-1185">Reference proteome</keyword>